<evidence type="ECO:0000256" key="1">
    <source>
        <dbReference type="SAM" id="Phobius"/>
    </source>
</evidence>
<keyword evidence="1" id="KW-0812">Transmembrane</keyword>
<name>A0A1N6V6K5_AQUAC</name>
<reference evidence="2 3" key="1">
    <citation type="submission" date="2017-01" db="EMBL/GenBank/DDBJ databases">
        <authorList>
            <person name="Mah S.A."/>
            <person name="Swanson W.J."/>
            <person name="Moy G.W."/>
            <person name="Vacquier V.D."/>
        </authorList>
    </citation>
    <scope>NUCLEOTIDE SEQUENCE [LARGE SCALE GENOMIC DNA]</scope>
    <source>
        <strain evidence="2 3">RU36E</strain>
    </source>
</reference>
<organism evidence="2 3">
    <name type="scientific">Aquipseudomonas alcaligenes</name>
    <name type="common">Pseudomonas alcaligenes</name>
    <dbReference type="NCBI Taxonomy" id="43263"/>
    <lineage>
        <taxon>Bacteria</taxon>
        <taxon>Pseudomonadati</taxon>
        <taxon>Pseudomonadota</taxon>
        <taxon>Gammaproteobacteria</taxon>
        <taxon>Pseudomonadales</taxon>
        <taxon>Pseudomonadaceae</taxon>
        <taxon>Aquipseudomonas</taxon>
    </lineage>
</organism>
<protein>
    <submittedName>
        <fullName evidence="2">Uncharacterized protein</fullName>
    </submittedName>
</protein>
<proteinExistence type="predicted"/>
<feature type="transmembrane region" description="Helical" evidence="1">
    <location>
        <begin position="31"/>
        <end position="49"/>
    </location>
</feature>
<evidence type="ECO:0000313" key="2">
    <source>
        <dbReference type="EMBL" id="SIQ73428.1"/>
    </source>
</evidence>
<keyword evidence="1" id="KW-1133">Transmembrane helix</keyword>
<feature type="transmembrane region" description="Helical" evidence="1">
    <location>
        <begin position="75"/>
        <end position="94"/>
    </location>
</feature>
<accession>A0A1N6V6K5</accession>
<dbReference type="AlphaFoldDB" id="A0A1N6V6K5"/>
<dbReference type="RefSeq" id="WP_139332591.1">
    <property type="nucleotide sequence ID" value="NZ_FTMP01000007.1"/>
</dbReference>
<dbReference type="Proteomes" id="UP000185841">
    <property type="component" value="Unassembled WGS sequence"/>
</dbReference>
<evidence type="ECO:0000313" key="3">
    <source>
        <dbReference type="Proteomes" id="UP000185841"/>
    </source>
</evidence>
<keyword evidence="1" id="KW-0472">Membrane</keyword>
<sequence length="253" mass="29297">MREGLKQKFDEAWDVVAQWLRVKLRSPFSNFATRLVLFVGAAVVATPLLEHLLFSAILKKIFEIDLGVEVPDLDAYLFGSLLILFALGHNLIFLRLTQRYQVEMASSKVSVYKGLWSRLDDALDCTARLTNLYFTASGARDEECASAAEAAVMECSDYLRKNRPFFFSDELYSKCVAINSYAWKEIVAFRHCMKMKIKQEEMVEEKGEIDDYEFYEKIYNYDIARKTAVKASRELNRMNDEVCRYIKNYVDIA</sequence>
<gene>
    <name evidence="2" type="ORF">SAMN05878282_107142</name>
</gene>
<dbReference type="EMBL" id="FTMP01000007">
    <property type="protein sequence ID" value="SIQ73428.1"/>
    <property type="molecule type" value="Genomic_DNA"/>
</dbReference>